<dbReference type="RefSeq" id="WP_275417005.1">
    <property type="nucleotide sequence ID" value="NZ_CP106878.1"/>
</dbReference>
<dbReference type="Proteomes" id="UP001164718">
    <property type="component" value="Chromosome"/>
</dbReference>
<accession>A0A9E8LTA8</accession>
<evidence type="ECO:0000313" key="2">
    <source>
        <dbReference type="Proteomes" id="UP001164718"/>
    </source>
</evidence>
<dbReference type="EMBL" id="CP106878">
    <property type="protein sequence ID" value="WAA09223.1"/>
    <property type="molecule type" value="Genomic_DNA"/>
</dbReference>
<proteinExistence type="predicted"/>
<protein>
    <submittedName>
        <fullName evidence="1">Uncharacterized protein</fullName>
    </submittedName>
</protein>
<sequence>MVKGRNFTNRLKRCVFDRLHFLKMEELDLPEEAVKEFDEMFEQVKKGDGQFLSYRSKFPKHLFLTYIVERRNVLLHGTNNREIKVFQPRKQTLANGKPVTAVFAASDGIWPIFFAIINRSKYKGTLRNLCLTVPTKMGNKRYYYFSVNKEFPGDYWTTGTIYIFSKDSFQPGGIRNEWVCETKIKPLAKLSVTPEDFPFLKDVNQHVQSEHPMITMVKVLLLKK</sequence>
<evidence type="ECO:0000313" key="1">
    <source>
        <dbReference type="EMBL" id="WAA09223.1"/>
    </source>
</evidence>
<organism evidence="1 2">
    <name type="scientific">Fervidibacillus albus</name>
    <dbReference type="NCBI Taxonomy" id="2980026"/>
    <lineage>
        <taxon>Bacteria</taxon>
        <taxon>Bacillati</taxon>
        <taxon>Bacillota</taxon>
        <taxon>Bacilli</taxon>
        <taxon>Bacillales</taxon>
        <taxon>Bacillaceae</taxon>
        <taxon>Fervidibacillus</taxon>
    </lineage>
</organism>
<gene>
    <name evidence="1" type="ORF">OE104_11645</name>
</gene>
<dbReference type="KEGG" id="faf:OE104_11645"/>
<dbReference type="AlphaFoldDB" id="A0A9E8LTA8"/>
<keyword evidence="2" id="KW-1185">Reference proteome</keyword>
<reference evidence="1" key="1">
    <citation type="submission" date="2022-09" db="EMBL/GenBank/DDBJ databases">
        <title>Complete Genomes of Fervidibacillus albus and Fervidibacillus halotolerans isolated from tidal flat sediments.</title>
        <authorList>
            <person name="Kwon K.K."/>
            <person name="Yang S.-H."/>
            <person name="Park M.J."/>
            <person name="Oh H.-M."/>
        </authorList>
    </citation>
    <scope>NUCLEOTIDE SEQUENCE</scope>
    <source>
        <strain evidence="1">MEBiC13591</strain>
    </source>
</reference>
<name>A0A9E8LTA8_9BACI</name>